<dbReference type="SUPFAM" id="SSF49265">
    <property type="entry name" value="Fibronectin type III"/>
    <property type="match status" value="1"/>
</dbReference>
<dbReference type="Pfam" id="PF06605">
    <property type="entry name" value="Prophage_tail"/>
    <property type="match status" value="1"/>
</dbReference>
<proteinExistence type="predicted"/>
<dbReference type="InterPro" id="IPR010572">
    <property type="entry name" value="Tail_dom"/>
</dbReference>
<name>W4QJ61_9BACI</name>
<dbReference type="InterPro" id="IPR036116">
    <property type="entry name" value="FN3_sf"/>
</dbReference>
<feature type="domain" description="Tail spike" evidence="1">
    <location>
        <begin position="21"/>
        <end position="293"/>
    </location>
</feature>
<dbReference type="Proteomes" id="UP000018895">
    <property type="component" value="Unassembled WGS sequence"/>
</dbReference>
<dbReference type="Gene3D" id="2.60.40.10">
    <property type="entry name" value="Immunoglobulins"/>
    <property type="match status" value="1"/>
</dbReference>
<dbReference type="RefSeq" id="WP_052016006.1">
    <property type="nucleotide sequence ID" value="NZ_BAUU01000026.1"/>
</dbReference>
<accession>W4QJ61</accession>
<dbReference type="EMBL" id="BAUU01000026">
    <property type="protein sequence ID" value="GAE31927.1"/>
    <property type="molecule type" value="Genomic_DNA"/>
</dbReference>
<protein>
    <submittedName>
        <fullName evidence="2">Phage minor structural protein</fullName>
    </submittedName>
</protein>
<evidence type="ECO:0000313" key="2">
    <source>
        <dbReference type="EMBL" id="GAE31927.1"/>
    </source>
</evidence>
<organism evidence="2 3">
    <name type="scientific">Halalkalibacter hemicellulosilyticusJCM 9152</name>
    <dbReference type="NCBI Taxonomy" id="1236971"/>
    <lineage>
        <taxon>Bacteria</taxon>
        <taxon>Bacillati</taxon>
        <taxon>Bacillota</taxon>
        <taxon>Bacilli</taxon>
        <taxon>Bacillales</taxon>
        <taxon>Bacillaceae</taxon>
        <taxon>Halalkalibacter</taxon>
    </lineage>
</organism>
<evidence type="ECO:0000259" key="1">
    <source>
        <dbReference type="Pfam" id="PF06605"/>
    </source>
</evidence>
<dbReference type="AlphaFoldDB" id="W4QJ61"/>
<comment type="caution">
    <text evidence="2">The sequence shown here is derived from an EMBL/GenBank/DDBJ whole genome shotgun (WGS) entry which is preliminary data.</text>
</comment>
<evidence type="ECO:0000313" key="3">
    <source>
        <dbReference type="Proteomes" id="UP000018895"/>
    </source>
</evidence>
<sequence length="764" mass="85979">MDDADGPQTTAICMPAFAEELQEHIVVEQNIISQSAQVALDAALVGTRWTGVVEGEFGQASTQFHYISSAVAVWNVLEVWGGDVKDVVVFDEQNHIVARNVKLLQRLGADNGKRFEIDHDITEIQRTILSYPVTALYGRGASLTTEGDEGGETQYLDFAAVEWSTASGDPTNKPLGQAWVGDPQALQKYGRQYEGELLHREGIWQDQDIEDPELLLQKTWEHLPKVSVPEVHYRLSVHLLEHMAGYDHEKVSLGDTARAIDRQFSKPIEIQTRIIAVEYDLTDIEGTAMVEMGQFLSVHEEDDRIDRIEADIDRNRGKWDSEAQPITNERYPNIKPQTPANARAEGGFQVIQLYWDYSNEVYVHYYEVYGSQVKDFVPDRQHLLWRGKVGAFAHNVETDQQWYYRIRAVNTHGTASDFTHEVTASTVRVITDDLLFGEDLAARLRELNEVSRIIGENGVDFDQISEVAKNIIQQEARTYTDEEIEEKRQELMQEIAKKAGLEYVDGQLQLKVDQADFDNLQNTVIDLNSTINDIEIDIANKVDAEWVDGRLLTKADKDNTYTIEQVDNALNAKVSLTEYDVDKDGFIIRFEDNETAIIQNAEQIEQRATRTEFEELEDNVGGISTRLSDAETAITQSAEAISLIATKTESLDERVTANKSSIEINAEAIEQKVSLSEYETDQDTLNQRIGSAESLIQQNADEILQRVTVTEFEGLQISGRNLVLNSAFKGGSGDYWSGFFSIADEGTFSDHSALFVAHLLDHAI</sequence>
<dbReference type="STRING" id="1236971.JCM9152_3427"/>
<dbReference type="InterPro" id="IPR013783">
    <property type="entry name" value="Ig-like_fold"/>
</dbReference>
<reference evidence="2" key="1">
    <citation type="journal article" date="2014" name="Genome Announc.">
        <title>Draft Genome Sequences of Three Alkaliphilic Bacillus Strains, Bacillus wakoensis JCM 9140T, Bacillus akibai JCM 9157T, and Bacillus hemicellulosilyticus JCM 9152T.</title>
        <authorList>
            <person name="Yuki M."/>
            <person name="Oshima K."/>
            <person name="Suda W."/>
            <person name="Oshida Y."/>
            <person name="Kitamura K."/>
            <person name="Iida T."/>
            <person name="Hattori M."/>
            <person name="Ohkuma M."/>
        </authorList>
    </citation>
    <scope>NUCLEOTIDE SEQUENCE [LARGE SCALE GENOMIC DNA]</scope>
    <source>
        <strain evidence="2">JCM 9152</strain>
    </source>
</reference>
<keyword evidence="3" id="KW-1185">Reference proteome</keyword>
<gene>
    <name evidence="2" type="ORF">JCM9152_3427</name>
</gene>